<dbReference type="EMBL" id="MU854424">
    <property type="protein sequence ID" value="KAK4038622.1"/>
    <property type="molecule type" value="Genomic_DNA"/>
</dbReference>
<evidence type="ECO:0000313" key="2">
    <source>
        <dbReference type="EMBL" id="KAK4038622.1"/>
    </source>
</evidence>
<comment type="caution">
    <text evidence="2">The sequence shown here is derived from an EMBL/GenBank/DDBJ whole genome shotgun (WGS) entry which is preliminary data.</text>
</comment>
<protein>
    <submittedName>
        <fullName evidence="2">Uncharacterized protein</fullName>
    </submittedName>
</protein>
<feature type="signal peptide" evidence="1">
    <location>
        <begin position="1"/>
        <end position="30"/>
    </location>
</feature>
<proteinExistence type="predicted"/>
<dbReference type="AlphaFoldDB" id="A0AAN6PDJ2"/>
<accession>A0AAN6PDJ2</accession>
<evidence type="ECO:0000256" key="1">
    <source>
        <dbReference type="SAM" id="SignalP"/>
    </source>
</evidence>
<reference evidence="3" key="1">
    <citation type="journal article" date="2023" name="Mol. Phylogenet. Evol.">
        <title>Genome-scale phylogeny and comparative genomics of the fungal order Sordariales.</title>
        <authorList>
            <person name="Hensen N."/>
            <person name="Bonometti L."/>
            <person name="Westerberg I."/>
            <person name="Brannstrom I.O."/>
            <person name="Guillou S."/>
            <person name="Cros-Aarteil S."/>
            <person name="Calhoun S."/>
            <person name="Haridas S."/>
            <person name="Kuo A."/>
            <person name="Mondo S."/>
            <person name="Pangilinan J."/>
            <person name="Riley R."/>
            <person name="LaButti K."/>
            <person name="Andreopoulos B."/>
            <person name="Lipzen A."/>
            <person name="Chen C."/>
            <person name="Yan M."/>
            <person name="Daum C."/>
            <person name="Ng V."/>
            <person name="Clum A."/>
            <person name="Steindorff A."/>
            <person name="Ohm R.A."/>
            <person name="Martin F."/>
            <person name="Silar P."/>
            <person name="Natvig D.O."/>
            <person name="Lalanne C."/>
            <person name="Gautier V."/>
            <person name="Ament-Velasquez S.L."/>
            <person name="Kruys A."/>
            <person name="Hutchinson M.I."/>
            <person name="Powell A.J."/>
            <person name="Barry K."/>
            <person name="Miller A.N."/>
            <person name="Grigoriev I.V."/>
            <person name="Debuchy R."/>
            <person name="Gladieux P."/>
            <person name="Hiltunen Thoren M."/>
            <person name="Johannesson H."/>
        </authorList>
    </citation>
    <scope>NUCLEOTIDE SEQUENCE [LARGE SCALE GENOMIC DNA]</scope>
    <source>
        <strain evidence="3">CBS 284.82</strain>
    </source>
</reference>
<gene>
    <name evidence="2" type="ORF">C8A01DRAFT_37461</name>
</gene>
<keyword evidence="1" id="KW-0732">Signal</keyword>
<keyword evidence="3" id="KW-1185">Reference proteome</keyword>
<evidence type="ECO:0000313" key="3">
    <source>
        <dbReference type="Proteomes" id="UP001303115"/>
    </source>
</evidence>
<dbReference type="Proteomes" id="UP001303115">
    <property type="component" value="Unassembled WGS sequence"/>
</dbReference>
<organism evidence="2 3">
    <name type="scientific">Parachaetomium inaequale</name>
    <dbReference type="NCBI Taxonomy" id="2588326"/>
    <lineage>
        <taxon>Eukaryota</taxon>
        <taxon>Fungi</taxon>
        <taxon>Dikarya</taxon>
        <taxon>Ascomycota</taxon>
        <taxon>Pezizomycotina</taxon>
        <taxon>Sordariomycetes</taxon>
        <taxon>Sordariomycetidae</taxon>
        <taxon>Sordariales</taxon>
        <taxon>Chaetomiaceae</taxon>
        <taxon>Parachaetomium</taxon>
    </lineage>
</organism>
<sequence length="313" mass="34587">MFRFNLTILALAWALLQAHLISVTIPQAHAWPTPTKWLPHFKSQRPQRDYAKRNFKTVSSIYNLTVYPNQLPIFQAGGAGVPKGLFNQDVVGRVDPVGNFTGFEHSIEYFFALSPLPQGNPAKAAITGYRIAEFSSQCRDVAASVVYLYCSVVNPGSADHGKPLPPLKQVAFWRFDEQGAVLKYDAWIPNLNSWVEATTAAYIADPQFRAASIEQICGATQMRCSGPNAQWSSVRECVAALSTKQYGSYDEAWGDNIVCRSIHLVLTQVRPDVHCPHVGPTGGSKCVDVAYPDNYFADETLYGQPTGETFMCD</sequence>
<feature type="chain" id="PRO_5042813823" evidence="1">
    <location>
        <begin position="31"/>
        <end position="313"/>
    </location>
</feature>
<name>A0AAN6PDJ2_9PEZI</name>